<evidence type="ECO:0000256" key="4">
    <source>
        <dbReference type="ARBA" id="ARBA00022833"/>
    </source>
</evidence>
<dbReference type="GO" id="GO:0046872">
    <property type="term" value="F:metal ion binding"/>
    <property type="evidence" value="ECO:0007669"/>
    <property type="project" value="UniProtKB-KW"/>
</dbReference>
<dbReference type="GO" id="GO:0015031">
    <property type="term" value="P:protein transport"/>
    <property type="evidence" value="ECO:0007669"/>
    <property type="project" value="UniProtKB-KW"/>
</dbReference>
<dbReference type="SUPFAM" id="SSF144122">
    <property type="entry name" value="Tim10-like"/>
    <property type="match status" value="1"/>
</dbReference>
<keyword evidence="7" id="KW-0496">Mitochondrion</keyword>
<proteinExistence type="predicted"/>
<gene>
    <name evidence="11" type="ORF">CYNAS_LOCUS15427</name>
</gene>
<evidence type="ECO:0000256" key="1">
    <source>
        <dbReference type="ARBA" id="ARBA00004173"/>
    </source>
</evidence>
<evidence type="ECO:0000256" key="6">
    <source>
        <dbReference type="ARBA" id="ARBA00023010"/>
    </source>
</evidence>
<keyword evidence="4" id="KW-0862">Zinc</keyword>
<dbReference type="InterPro" id="IPR004217">
    <property type="entry name" value="Tim10-like"/>
</dbReference>
<dbReference type="Pfam" id="PF02953">
    <property type="entry name" value="zf-Tim10_DDP"/>
    <property type="match status" value="1"/>
</dbReference>
<comment type="caution">
    <text evidence="11">The sequence shown here is derived from an EMBL/GenBank/DDBJ whole genome shotgun (WGS) entry which is preliminary data.</text>
</comment>
<feature type="compositionally biased region" description="Basic and acidic residues" evidence="9">
    <location>
        <begin position="133"/>
        <end position="145"/>
    </location>
</feature>
<dbReference type="EMBL" id="CATQJL010000305">
    <property type="protein sequence ID" value="CAJ0603444.1"/>
    <property type="molecule type" value="Genomic_DNA"/>
</dbReference>
<keyword evidence="5" id="KW-0653">Protein transport</keyword>
<protein>
    <recommendedName>
        <fullName evidence="10">Tim10-like domain-containing protein</fullName>
    </recommendedName>
</protein>
<evidence type="ECO:0000256" key="8">
    <source>
        <dbReference type="ARBA" id="ARBA00023157"/>
    </source>
</evidence>
<evidence type="ECO:0000256" key="9">
    <source>
        <dbReference type="SAM" id="MobiDB-lite"/>
    </source>
</evidence>
<evidence type="ECO:0000256" key="5">
    <source>
        <dbReference type="ARBA" id="ARBA00022927"/>
    </source>
</evidence>
<dbReference type="GO" id="GO:0005739">
    <property type="term" value="C:mitochondrion"/>
    <property type="evidence" value="ECO:0007669"/>
    <property type="project" value="UniProtKB-SubCell"/>
</dbReference>
<reference evidence="11" key="1">
    <citation type="submission" date="2023-07" db="EMBL/GenBank/DDBJ databases">
        <authorList>
            <consortium name="CYATHOMIX"/>
        </authorList>
    </citation>
    <scope>NUCLEOTIDE SEQUENCE</scope>
    <source>
        <strain evidence="11">N/A</strain>
    </source>
</reference>
<feature type="region of interest" description="Disordered" evidence="9">
    <location>
        <begin position="133"/>
        <end position="154"/>
    </location>
</feature>
<evidence type="ECO:0000259" key="10">
    <source>
        <dbReference type="Pfam" id="PF02953"/>
    </source>
</evidence>
<dbReference type="PANTHER" id="PTHR13172">
    <property type="entry name" value="MITOCHONDRIAL IMPORT INNER MEMBRANE TRANSLOCASE SUBUNIT TIM9B"/>
    <property type="match status" value="1"/>
</dbReference>
<keyword evidence="12" id="KW-1185">Reference proteome</keyword>
<dbReference type="Proteomes" id="UP001176961">
    <property type="component" value="Unassembled WGS sequence"/>
</dbReference>
<sequence>MIKTETIVKKIFQIKLQTKICIFLFQKSLLLLQIEVWVSMSIPVQDIQQLREFLSVYNILTEKCFGSCIRDYNSRQLTPAEDTCVSLCIDKQMRVNRRLMLVFAEQAPKILFKQGEATPTEAIKASAKAAKEAAKLPKKAEEEPKTSTQPETQS</sequence>
<evidence type="ECO:0000256" key="2">
    <source>
        <dbReference type="ARBA" id="ARBA00022448"/>
    </source>
</evidence>
<feature type="domain" description="Tim10-like" evidence="10">
    <location>
        <begin position="45"/>
        <end position="104"/>
    </location>
</feature>
<dbReference type="InterPro" id="IPR050673">
    <property type="entry name" value="Mito_inner_translocase_sub"/>
</dbReference>
<comment type="subcellular location">
    <subcellularLocation>
        <location evidence="1">Mitochondrion</location>
    </subcellularLocation>
</comment>
<dbReference type="AlphaFoldDB" id="A0AA36H3M2"/>
<name>A0AA36H3M2_CYLNA</name>
<keyword evidence="3" id="KW-0479">Metal-binding</keyword>
<dbReference type="InterPro" id="IPR035427">
    <property type="entry name" value="Tim10-like_dom_sf"/>
</dbReference>
<evidence type="ECO:0000313" key="12">
    <source>
        <dbReference type="Proteomes" id="UP001176961"/>
    </source>
</evidence>
<evidence type="ECO:0000256" key="3">
    <source>
        <dbReference type="ARBA" id="ARBA00022723"/>
    </source>
</evidence>
<evidence type="ECO:0000256" key="7">
    <source>
        <dbReference type="ARBA" id="ARBA00023128"/>
    </source>
</evidence>
<keyword evidence="8" id="KW-1015">Disulfide bond</keyword>
<keyword evidence="6" id="KW-0811">Translocation</keyword>
<accession>A0AA36H3M2</accession>
<organism evidence="11 12">
    <name type="scientific">Cylicocyclus nassatus</name>
    <name type="common">Nematode worm</name>
    <dbReference type="NCBI Taxonomy" id="53992"/>
    <lineage>
        <taxon>Eukaryota</taxon>
        <taxon>Metazoa</taxon>
        <taxon>Ecdysozoa</taxon>
        <taxon>Nematoda</taxon>
        <taxon>Chromadorea</taxon>
        <taxon>Rhabditida</taxon>
        <taxon>Rhabditina</taxon>
        <taxon>Rhabditomorpha</taxon>
        <taxon>Strongyloidea</taxon>
        <taxon>Strongylidae</taxon>
        <taxon>Cylicocyclus</taxon>
    </lineage>
</organism>
<keyword evidence="2" id="KW-0813">Transport</keyword>
<evidence type="ECO:0000313" key="11">
    <source>
        <dbReference type="EMBL" id="CAJ0603444.1"/>
    </source>
</evidence>
<dbReference type="Gene3D" id="1.10.287.810">
    <property type="entry name" value="Mitochondrial import inner membrane translocase subunit tim13 like domains"/>
    <property type="match status" value="1"/>
</dbReference>